<keyword evidence="5 9" id="KW-0560">Oxidoreductase</keyword>
<reference evidence="10" key="1">
    <citation type="journal article" date="2019" name="Int. J. Syst. Evol. Microbiol.">
        <title>The Global Catalogue of Microorganisms (GCM) 10K type strain sequencing project: providing services to taxonomists for standard genome sequencing and annotation.</title>
        <authorList>
            <consortium name="The Broad Institute Genomics Platform"/>
            <consortium name="The Broad Institute Genome Sequencing Center for Infectious Disease"/>
            <person name="Wu L."/>
            <person name="Ma J."/>
        </authorList>
    </citation>
    <scope>NUCLEOTIDE SEQUENCE [LARGE SCALE GENOMIC DNA]</scope>
    <source>
        <strain evidence="10">JCM 31202</strain>
    </source>
</reference>
<feature type="compositionally biased region" description="Basic and acidic residues" evidence="6">
    <location>
        <begin position="393"/>
        <end position="407"/>
    </location>
</feature>
<evidence type="ECO:0000256" key="1">
    <source>
        <dbReference type="ARBA" id="ARBA00001974"/>
    </source>
</evidence>
<dbReference type="GO" id="GO:0016491">
    <property type="term" value="F:oxidoreductase activity"/>
    <property type="evidence" value="ECO:0007669"/>
    <property type="project" value="UniProtKB-KW"/>
</dbReference>
<evidence type="ECO:0000256" key="7">
    <source>
        <dbReference type="SAM" id="Phobius"/>
    </source>
</evidence>
<proteinExistence type="inferred from homology"/>
<dbReference type="InterPro" id="IPR051169">
    <property type="entry name" value="NADH-Q_oxidoreductase"/>
</dbReference>
<dbReference type="PANTHER" id="PTHR42913:SF3">
    <property type="entry name" value="64 KDA MITOCHONDRIAL NADH DEHYDROGENASE (EUROFUNG)"/>
    <property type="match status" value="1"/>
</dbReference>
<evidence type="ECO:0000259" key="8">
    <source>
        <dbReference type="Pfam" id="PF07992"/>
    </source>
</evidence>
<protein>
    <submittedName>
        <fullName evidence="9">NAD(P)/FAD-dependent oxidoreductase</fullName>
        <ecNumber evidence="9">1.6.5.-</ecNumber>
    </submittedName>
</protein>
<dbReference type="Pfam" id="PF07992">
    <property type="entry name" value="Pyr_redox_2"/>
    <property type="match status" value="1"/>
</dbReference>
<evidence type="ECO:0000256" key="6">
    <source>
        <dbReference type="SAM" id="MobiDB-lite"/>
    </source>
</evidence>
<keyword evidence="7" id="KW-0812">Transmembrane</keyword>
<feature type="region of interest" description="Disordered" evidence="6">
    <location>
        <begin position="388"/>
        <end position="407"/>
    </location>
</feature>
<accession>A0ABW3EPT2</accession>
<evidence type="ECO:0000256" key="2">
    <source>
        <dbReference type="ARBA" id="ARBA00005272"/>
    </source>
</evidence>
<organism evidence="9 10">
    <name type="scientific">Actinomadura sediminis</name>
    <dbReference type="NCBI Taxonomy" id="1038904"/>
    <lineage>
        <taxon>Bacteria</taxon>
        <taxon>Bacillati</taxon>
        <taxon>Actinomycetota</taxon>
        <taxon>Actinomycetes</taxon>
        <taxon>Streptosporangiales</taxon>
        <taxon>Thermomonosporaceae</taxon>
        <taxon>Actinomadura</taxon>
    </lineage>
</organism>
<dbReference type="PRINTS" id="PR00368">
    <property type="entry name" value="FADPNR"/>
</dbReference>
<dbReference type="InterPro" id="IPR023753">
    <property type="entry name" value="FAD/NAD-binding_dom"/>
</dbReference>
<evidence type="ECO:0000256" key="5">
    <source>
        <dbReference type="ARBA" id="ARBA00023002"/>
    </source>
</evidence>
<dbReference type="InterPro" id="IPR036188">
    <property type="entry name" value="FAD/NAD-bd_sf"/>
</dbReference>
<dbReference type="EMBL" id="JBHTJA010000018">
    <property type="protein sequence ID" value="MFD0901252.1"/>
    <property type="molecule type" value="Genomic_DNA"/>
</dbReference>
<evidence type="ECO:0000256" key="3">
    <source>
        <dbReference type="ARBA" id="ARBA00022630"/>
    </source>
</evidence>
<comment type="cofactor">
    <cofactor evidence="1">
        <name>FAD</name>
        <dbReference type="ChEBI" id="CHEBI:57692"/>
    </cofactor>
</comment>
<dbReference type="RefSeq" id="WP_378298468.1">
    <property type="nucleotide sequence ID" value="NZ_JBHTJA010000018.1"/>
</dbReference>
<dbReference type="SUPFAM" id="SSF51905">
    <property type="entry name" value="FAD/NAD(P)-binding domain"/>
    <property type="match status" value="1"/>
</dbReference>
<evidence type="ECO:0000313" key="10">
    <source>
        <dbReference type="Proteomes" id="UP001596972"/>
    </source>
</evidence>
<keyword evidence="3" id="KW-0285">Flavoprotein</keyword>
<feature type="domain" description="FAD/NAD(P)-binding" evidence="8">
    <location>
        <begin position="6"/>
        <end position="278"/>
    </location>
</feature>
<comment type="similarity">
    <text evidence="2">Belongs to the NADH dehydrogenase family.</text>
</comment>
<keyword evidence="10" id="KW-1185">Reference proteome</keyword>
<keyword evidence="7" id="KW-1133">Transmembrane helix</keyword>
<dbReference type="Gene3D" id="3.50.50.100">
    <property type="match status" value="1"/>
</dbReference>
<dbReference type="PRINTS" id="PR00411">
    <property type="entry name" value="PNDRDTASEI"/>
</dbReference>
<sequence>MKNDRRIVILGGGYSGLMTAVRLARRARRTGARITVVNPADQFVERLRTHQAVTGQDLAVLRIPDLLAGTGVAFVRAAATAIDADARTVTLDNGTTLGYDTLVYAIGSTTDTGRVPGADVHAFTLDGARAAGFAARLRELGPGDAVVVCGGGLTGIEAATEIAESRPELRVTLLGTDRPGAMMGDRARAHLDRALDRLGVTVRTGARVARVLAGSVELEDGATVPADACLWTAGVRAPALAADAGITVDDRGMIVVDGTLRSVSHPDVHAVGDAAAIRLAWGRVHGTCQSGIPTGQYTADAIARLLRDRPLAPFRFGYFHQPVSLGRRDAVIQFTRPDDTPRRAYLKGRAAVLYKEAVSASPWKMYRLGKRMYVTSIVSRGGRATREAVPYRPAEDVGSERVESGSR</sequence>
<comment type="caution">
    <text evidence="9">The sequence shown here is derived from an EMBL/GenBank/DDBJ whole genome shotgun (WGS) entry which is preliminary data.</text>
</comment>
<evidence type="ECO:0000256" key="4">
    <source>
        <dbReference type="ARBA" id="ARBA00022827"/>
    </source>
</evidence>
<dbReference type="PANTHER" id="PTHR42913">
    <property type="entry name" value="APOPTOSIS-INDUCING FACTOR 1"/>
    <property type="match status" value="1"/>
</dbReference>
<keyword evidence="7" id="KW-0472">Membrane</keyword>
<name>A0ABW3EPT2_9ACTN</name>
<dbReference type="EC" id="1.6.5.-" evidence="9"/>
<dbReference type="Proteomes" id="UP001596972">
    <property type="component" value="Unassembled WGS sequence"/>
</dbReference>
<feature type="transmembrane region" description="Helical" evidence="7">
    <location>
        <begin position="6"/>
        <end position="24"/>
    </location>
</feature>
<evidence type="ECO:0000313" key="9">
    <source>
        <dbReference type="EMBL" id="MFD0901252.1"/>
    </source>
</evidence>
<gene>
    <name evidence="9" type="ORF">ACFQ11_12685</name>
</gene>
<keyword evidence="4" id="KW-0274">FAD</keyword>